<organism evidence="1 2">
    <name type="scientific">Peribacillus simplex</name>
    <dbReference type="NCBI Taxonomy" id="1478"/>
    <lineage>
        <taxon>Bacteria</taxon>
        <taxon>Bacillati</taxon>
        <taxon>Bacillota</taxon>
        <taxon>Bacilli</taxon>
        <taxon>Bacillales</taxon>
        <taxon>Bacillaceae</taxon>
        <taxon>Peribacillus</taxon>
    </lineage>
</organism>
<dbReference type="EMBL" id="CAKKMG010000014">
    <property type="protein sequence ID" value="CAH0187409.1"/>
    <property type="molecule type" value="Genomic_DNA"/>
</dbReference>
<accession>A0A9W4KV29</accession>
<evidence type="ECO:0008006" key="3">
    <source>
        <dbReference type="Google" id="ProtNLM"/>
    </source>
</evidence>
<dbReference type="AlphaFoldDB" id="A0A9W4KV29"/>
<evidence type="ECO:0000313" key="1">
    <source>
        <dbReference type="EMBL" id="CAH0187409.1"/>
    </source>
</evidence>
<proteinExistence type="predicted"/>
<evidence type="ECO:0000313" key="2">
    <source>
        <dbReference type="Proteomes" id="UP000789326"/>
    </source>
</evidence>
<name>A0A9W4KV29_9BACI</name>
<protein>
    <recommendedName>
        <fullName evidence="3">Group-specific protein</fullName>
    </recommendedName>
</protein>
<sequence length="86" mass="10631">MLNILIDQQEVKQLYLQKLEERIKEVDTEMVFWDANELKRRTCMSWNTIQEKFFFDKRFAKYKVGGKWYFPADKTKKFLLAWLEEN</sequence>
<dbReference type="Proteomes" id="UP000789326">
    <property type="component" value="Unassembled WGS sequence"/>
</dbReference>
<comment type="caution">
    <text evidence="1">The sequence shown here is derived from an EMBL/GenBank/DDBJ whole genome shotgun (WGS) entry which is preliminary data.</text>
</comment>
<gene>
    <name evidence="1" type="ORF">SRABI133_01580</name>
</gene>
<dbReference type="RefSeq" id="WP_230301457.1">
    <property type="nucleotide sequence ID" value="NZ_CAKKMG010000014.1"/>
</dbReference>
<reference evidence="1" key="1">
    <citation type="submission" date="2021-11" db="EMBL/GenBank/DDBJ databases">
        <authorList>
            <person name="Bulgarelli D."/>
        </authorList>
    </citation>
    <scope>NUCLEOTIDE SEQUENCE</scope>
    <source>
        <strain evidence="1">Bi133</strain>
    </source>
</reference>